<dbReference type="AlphaFoldDB" id="A0A0T6LTH9"/>
<dbReference type="Pfam" id="PF01329">
    <property type="entry name" value="Pterin_4a"/>
    <property type="match status" value="1"/>
</dbReference>
<dbReference type="eggNOG" id="COG2154">
    <property type="taxonomic scope" value="Bacteria"/>
</dbReference>
<comment type="catalytic activity">
    <reaction evidence="1 4">
        <text>(4aS,6R)-4a-hydroxy-L-erythro-5,6,7,8-tetrahydrobiopterin = (6R)-L-erythro-6,7-dihydrobiopterin + H2O</text>
        <dbReference type="Rhea" id="RHEA:11920"/>
        <dbReference type="ChEBI" id="CHEBI:15377"/>
        <dbReference type="ChEBI" id="CHEBI:15642"/>
        <dbReference type="ChEBI" id="CHEBI:43120"/>
        <dbReference type="EC" id="4.2.1.96"/>
    </reaction>
</comment>
<dbReference type="GO" id="GO:0008124">
    <property type="term" value="F:4-alpha-hydroxytetrahydrobiopterin dehydratase activity"/>
    <property type="evidence" value="ECO:0007669"/>
    <property type="project" value="UniProtKB-UniRule"/>
</dbReference>
<dbReference type="Proteomes" id="UP000050867">
    <property type="component" value="Unassembled WGS sequence"/>
</dbReference>
<evidence type="ECO:0000313" key="5">
    <source>
        <dbReference type="EMBL" id="KRV49328.1"/>
    </source>
</evidence>
<proteinExistence type="inferred from homology"/>
<dbReference type="InterPro" id="IPR036428">
    <property type="entry name" value="PCD_sf"/>
</dbReference>
<dbReference type="STRING" id="76728.AQ490_03830"/>
<dbReference type="InterPro" id="IPR001533">
    <property type="entry name" value="Pterin_deHydtase"/>
</dbReference>
<protein>
    <recommendedName>
        <fullName evidence="4">Putative pterin-4-alpha-carbinolamine dehydratase</fullName>
        <shortName evidence="4">PHS</shortName>
        <ecNumber evidence="4">4.2.1.96</ecNumber>
    </recommendedName>
    <alternativeName>
        <fullName evidence="4">4-alpha-hydroxy-tetrahydropterin dehydratase</fullName>
    </alternativeName>
    <alternativeName>
        <fullName evidence="4">Pterin carbinolamine dehydratase</fullName>
        <shortName evidence="4">PCD</shortName>
    </alternativeName>
</protein>
<evidence type="ECO:0000256" key="3">
    <source>
        <dbReference type="ARBA" id="ARBA00023239"/>
    </source>
</evidence>
<organism evidence="5 6">
    <name type="scientific">Wenjunlia vitaminophila</name>
    <name type="common">Streptomyces vitaminophilus</name>
    <dbReference type="NCBI Taxonomy" id="76728"/>
    <lineage>
        <taxon>Bacteria</taxon>
        <taxon>Bacillati</taxon>
        <taxon>Actinomycetota</taxon>
        <taxon>Actinomycetes</taxon>
        <taxon>Kitasatosporales</taxon>
        <taxon>Streptomycetaceae</taxon>
        <taxon>Wenjunlia</taxon>
    </lineage>
</organism>
<dbReference type="EC" id="4.2.1.96" evidence="4"/>
<dbReference type="RefSeq" id="WP_018384990.1">
    <property type="nucleotide sequence ID" value="NZ_LLZU01000013.1"/>
</dbReference>
<dbReference type="PANTHER" id="PTHR12599">
    <property type="entry name" value="PTERIN-4-ALPHA-CARBINOLAMINE DEHYDRATASE"/>
    <property type="match status" value="1"/>
</dbReference>
<reference evidence="5 6" key="1">
    <citation type="submission" date="2015-10" db="EMBL/GenBank/DDBJ databases">
        <title>Draft genome sequence of pyrrolomycin-producing Streptomyces vitaminophilus.</title>
        <authorList>
            <person name="Graham D.E."/>
            <person name="Mahan K.M."/>
            <person name="Klingeman D.M."/>
            <person name="Hettich R.L."/>
            <person name="Parry R.J."/>
        </authorList>
    </citation>
    <scope>NUCLEOTIDE SEQUENCE [LARGE SCALE GENOMIC DNA]</scope>
    <source>
        <strain evidence="5 6">ATCC 31673</strain>
    </source>
</reference>
<comment type="similarity">
    <text evidence="2 4">Belongs to the pterin-4-alpha-carbinolamine dehydratase family.</text>
</comment>
<evidence type="ECO:0000256" key="4">
    <source>
        <dbReference type="HAMAP-Rule" id="MF_00434"/>
    </source>
</evidence>
<comment type="caution">
    <text evidence="5">The sequence shown here is derived from an EMBL/GenBank/DDBJ whole genome shotgun (WGS) entry which is preliminary data.</text>
</comment>
<evidence type="ECO:0000313" key="6">
    <source>
        <dbReference type="Proteomes" id="UP000050867"/>
    </source>
</evidence>
<evidence type="ECO:0000256" key="1">
    <source>
        <dbReference type="ARBA" id="ARBA00001554"/>
    </source>
</evidence>
<dbReference type="GO" id="GO:0006729">
    <property type="term" value="P:tetrahydrobiopterin biosynthetic process"/>
    <property type="evidence" value="ECO:0007669"/>
    <property type="project" value="InterPro"/>
</dbReference>
<name>A0A0T6LTH9_WENVI</name>
<gene>
    <name evidence="5" type="ORF">AQ490_03830</name>
</gene>
<dbReference type="NCBIfam" id="NF002017">
    <property type="entry name" value="PRK00823.1-2"/>
    <property type="match status" value="1"/>
</dbReference>
<sequence length="96" mass="10965">MPEKLTEDQLTSHLARLPQWRRDGDTLRRTVQARDFPAAIAVVDEVARVAEEMDHHPDIDIRWRTLHFAVSTHSVGGLTELDIQLAQRIDAVTDNE</sequence>
<dbReference type="OrthoDB" id="15077at2"/>
<accession>A0A0T6LTH9</accession>
<keyword evidence="3 4" id="KW-0456">Lyase</keyword>
<dbReference type="EMBL" id="LLZU01000013">
    <property type="protein sequence ID" value="KRV49328.1"/>
    <property type="molecule type" value="Genomic_DNA"/>
</dbReference>
<evidence type="ECO:0000256" key="2">
    <source>
        <dbReference type="ARBA" id="ARBA00006472"/>
    </source>
</evidence>
<dbReference type="SUPFAM" id="SSF55248">
    <property type="entry name" value="PCD-like"/>
    <property type="match status" value="1"/>
</dbReference>
<dbReference type="Gene3D" id="3.30.1360.20">
    <property type="entry name" value="Transcriptional coactivator/pterin dehydratase"/>
    <property type="match status" value="1"/>
</dbReference>
<dbReference type="HAMAP" id="MF_00434">
    <property type="entry name" value="Pterin_4_alpha"/>
    <property type="match status" value="1"/>
</dbReference>
<keyword evidence="6" id="KW-1185">Reference proteome</keyword>
<dbReference type="PANTHER" id="PTHR12599:SF0">
    <property type="entry name" value="PTERIN-4-ALPHA-CARBINOLAMINE DEHYDRATASE"/>
    <property type="match status" value="1"/>
</dbReference>
<dbReference type="CDD" id="cd00488">
    <property type="entry name" value="PCD_DCoH"/>
    <property type="match status" value="1"/>
</dbReference>